<keyword evidence="3" id="KW-1185">Reference proteome</keyword>
<evidence type="ECO:0000256" key="1">
    <source>
        <dbReference type="SAM" id="MobiDB-lite"/>
    </source>
</evidence>
<evidence type="ECO:0000313" key="2">
    <source>
        <dbReference type="EMBL" id="KAJ4442897.1"/>
    </source>
</evidence>
<reference evidence="2 3" key="1">
    <citation type="journal article" date="2022" name="Allergy">
        <title>Genome assembly and annotation of Periplaneta americana reveal a comprehensive cockroach allergen profile.</title>
        <authorList>
            <person name="Wang L."/>
            <person name="Xiong Q."/>
            <person name="Saelim N."/>
            <person name="Wang L."/>
            <person name="Nong W."/>
            <person name="Wan A.T."/>
            <person name="Shi M."/>
            <person name="Liu X."/>
            <person name="Cao Q."/>
            <person name="Hui J.H.L."/>
            <person name="Sookrung N."/>
            <person name="Leung T.F."/>
            <person name="Tungtrongchitr A."/>
            <person name="Tsui S.K.W."/>
        </authorList>
    </citation>
    <scope>NUCLEOTIDE SEQUENCE [LARGE SCALE GENOMIC DNA]</scope>
    <source>
        <strain evidence="2">PWHHKU_190912</strain>
    </source>
</reference>
<comment type="caution">
    <text evidence="2">The sequence shown here is derived from an EMBL/GenBank/DDBJ whole genome shotgun (WGS) entry which is preliminary data.</text>
</comment>
<name>A0ABQ8TAI5_PERAM</name>
<protein>
    <submittedName>
        <fullName evidence="2">Uncharacterized protein</fullName>
    </submittedName>
</protein>
<organism evidence="2 3">
    <name type="scientific">Periplaneta americana</name>
    <name type="common">American cockroach</name>
    <name type="synonym">Blatta americana</name>
    <dbReference type="NCBI Taxonomy" id="6978"/>
    <lineage>
        <taxon>Eukaryota</taxon>
        <taxon>Metazoa</taxon>
        <taxon>Ecdysozoa</taxon>
        <taxon>Arthropoda</taxon>
        <taxon>Hexapoda</taxon>
        <taxon>Insecta</taxon>
        <taxon>Pterygota</taxon>
        <taxon>Neoptera</taxon>
        <taxon>Polyneoptera</taxon>
        <taxon>Dictyoptera</taxon>
        <taxon>Blattodea</taxon>
        <taxon>Blattoidea</taxon>
        <taxon>Blattidae</taxon>
        <taxon>Blattinae</taxon>
        <taxon>Periplaneta</taxon>
    </lineage>
</organism>
<sequence>MHELYFLRAFWNELNNTLTTLSRFIFLRRQSFTSPGKSTDIMFGFRDRKSEMLTKTEHEIGYRLDVVRATNGAHIEVYAWKRHVARIGEFRNAYIVLVGKQEGKRPLGRPRCRWEDNIKMDLREVGYDDRDWINLAQDRDQWRAYVRAAMNLRVSREAIRRGGIVVANSDKKIKLIAKYGGDRSDSVTKYDGDKSDLMTKYDDDKDETEDSPQITLHSPYGWEKHRRKANQVISPSGNRTHARAHLRIVMQAPQSTELRRWLPSNDITPIHLLLQELELLAYSPLTQQGPYSPRRDPIVKFGQYLSAICGTRTTQVK</sequence>
<evidence type="ECO:0000313" key="3">
    <source>
        <dbReference type="Proteomes" id="UP001148838"/>
    </source>
</evidence>
<gene>
    <name evidence="2" type="ORF">ANN_04490</name>
</gene>
<dbReference type="Proteomes" id="UP001148838">
    <property type="component" value="Unassembled WGS sequence"/>
</dbReference>
<proteinExistence type="predicted"/>
<dbReference type="EMBL" id="JAJSOF020000013">
    <property type="protein sequence ID" value="KAJ4442897.1"/>
    <property type="molecule type" value="Genomic_DNA"/>
</dbReference>
<feature type="region of interest" description="Disordered" evidence="1">
    <location>
        <begin position="183"/>
        <end position="212"/>
    </location>
</feature>
<feature type="compositionally biased region" description="Basic and acidic residues" evidence="1">
    <location>
        <begin position="183"/>
        <end position="203"/>
    </location>
</feature>
<accession>A0ABQ8TAI5</accession>